<comment type="caution">
    <text evidence="2">The sequence shown here is derived from an EMBL/GenBank/DDBJ whole genome shotgun (WGS) entry which is preliminary data.</text>
</comment>
<organism evidence="2">
    <name type="scientific">Salvia splendens</name>
    <name type="common">Scarlet sage</name>
    <dbReference type="NCBI Taxonomy" id="180675"/>
    <lineage>
        <taxon>Eukaryota</taxon>
        <taxon>Viridiplantae</taxon>
        <taxon>Streptophyta</taxon>
        <taxon>Embryophyta</taxon>
        <taxon>Tracheophyta</taxon>
        <taxon>Spermatophyta</taxon>
        <taxon>Magnoliopsida</taxon>
        <taxon>eudicotyledons</taxon>
        <taxon>Gunneridae</taxon>
        <taxon>Pentapetalae</taxon>
        <taxon>asterids</taxon>
        <taxon>lamiids</taxon>
        <taxon>Lamiales</taxon>
        <taxon>Lamiaceae</taxon>
        <taxon>Nepetoideae</taxon>
        <taxon>Mentheae</taxon>
        <taxon>Salviinae</taxon>
        <taxon>Salvia</taxon>
        <taxon>Salvia subgen. Calosphace</taxon>
        <taxon>core Calosphace</taxon>
    </lineage>
</organism>
<gene>
    <name evidence="2" type="ORF">SASPL_117206</name>
</gene>
<feature type="region of interest" description="Disordered" evidence="1">
    <location>
        <begin position="42"/>
        <end position="105"/>
    </location>
</feature>
<evidence type="ECO:0000313" key="2">
    <source>
        <dbReference type="EMBL" id="KAG6420670.1"/>
    </source>
</evidence>
<evidence type="ECO:0000256" key="1">
    <source>
        <dbReference type="SAM" id="MobiDB-lite"/>
    </source>
</evidence>
<dbReference type="Pfam" id="PF07797">
    <property type="entry name" value="DUF1639"/>
    <property type="match status" value="1"/>
</dbReference>
<dbReference type="Proteomes" id="UP000298416">
    <property type="component" value="Unassembled WGS sequence"/>
</dbReference>
<sequence length="136" mass="14896">MSIIHDTNLSFMIRPNNVIRNPKGLYTRLAFILVGQTATPAATEGRAAAAEEAKPWKLRPRKEAIKAASSSKKENANNDGSSNGMKSQRLREGAHQSGGVERNAKRKVWISLSREEIEEDVYALTGGKPARPQKVA</sequence>
<accession>A0A8X8XVB6</accession>
<reference evidence="2" key="2">
    <citation type="submission" date="2020-08" db="EMBL/GenBank/DDBJ databases">
        <title>Plant Genome Project.</title>
        <authorList>
            <person name="Zhang R.-G."/>
        </authorList>
    </citation>
    <scope>NUCLEOTIDE SEQUENCE</scope>
    <source>
        <strain evidence="2">Huo1</strain>
        <tissue evidence="2">Leaf</tissue>
    </source>
</reference>
<evidence type="ECO:0000313" key="3">
    <source>
        <dbReference type="Proteomes" id="UP000298416"/>
    </source>
</evidence>
<dbReference type="InterPro" id="IPR012438">
    <property type="entry name" value="DUF1639"/>
</dbReference>
<name>A0A8X8XVB6_SALSN</name>
<proteinExistence type="predicted"/>
<dbReference type="AlphaFoldDB" id="A0A8X8XVB6"/>
<reference evidence="2" key="1">
    <citation type="submission" date="2018-01" db="EMBL/GenBank/DDBJ databases">
        <authorList>
            <person name="Mao J.F."/>
        </authorList>
    </citation>
    <scope>NUCLEOTIDE SEQUENCE</scope>
    <source>
        <strain evidence="2">Huo1</strain>
        <tissue evidence="2">Leaf</tissue>
    </source>
</reference>
<protein>
    <submittedName>
        <fullName evidence="2">Uncharacterized protein</fullName>
    </submittedName>
</protein>
<keyword evidence="3" id="KW-1185">Reference proteome</keyword>
<feature type="compositionally biased region" description="Basic and acidic residues" evidence="1">
    <location>
        <begin position="49"/>
        <end position="76"/>
    </location>
</feature>
<dbReference type="EMBL" id="PNBA02000006">
    <property type="protein sequence ID" value="KAG6420670.1"/>
    <property type="molecule type" value="Genomic_DNA"/>
</dbReference>
<dbReference type="PANTHER" id="PTHR33130">
    <property type="entry name" value="PUTATIVE (DUF1639)-RELATED"/>
    <property type="match status" value="1"/>
</dbReference>
<dbReference type="PANTHER" id="PTHR33130:SF40">
    <property type="entry name" value="CHROMOGRANIN (DUF1639)"/>
    <property type="match status" value="1"/>
</dbReference>